<dbReference type="AlphaFoldDB" id="A0A6H9YKF9"/>
<feature type="domain" description="Alcohol dehydrogenase-like C-terminal" evidence="3">
    <location>
        <begin position="180"/>
        <end position="298"/>
    </location>
</feature>
<dbReference type="Gene3D" id="3.40.50.720">
    <property type="entry name" value="NAD(P)-binding Rossmann-like Domain"/>
    <property type="match status" value="1"/>
</dbReference>
<keyword evidence="6" id="KW-1185">Reference proteome</keyword>
<evidence type="ECO:0000256" key="2">
    <source>
        <dbReference type="ARBA" id="ARBA00023002"/>
    </source>
</evidence>
<evidence type="ECO:0000259" key="4">
    <source>
        <dbReference type="Pfam" id="PF08240"/>
    </source>
</evidence>
<name>A0A6H9YKF9_9ACTN</name>
<evidence type="ECO:0000259" key="3">
    <source>
        <dbReference type="Pfam" id="PF00107"/>
    </source>
</evidence>
<feature type="domain" description="Alcohol dehydrogenase-like N-terminal" evidence="4">
    <location>
        <begin position="28"/>
        <end position="140"/>
    </location>
</feature>
<dbReference type="InterPro" id="IPR013154">
    <property type="entry name" value="ADH-like_N"/>
</dbReference>
<protein>
    <submittedName>
        <fullName evidence="5">Alcohol dehydrogenase catalytic domain-containing protein</fullName>
    </submittedName>
</protein>
<evidence type="ECO:0000313" key="5">
    <source>
        <dbReference type="EMBL" id="KAB2347525.1"/>
    </source>
</evidence>
<dbReference type="InterPro" id="IPR050129">
    <property type="entry name" value="Zn_alcohol_dh"/>
</dbReference>
<dbReference type="OrthoDB" id="9797931at2"/>
<sequence>MTRRTSRSVVLEAPHQVRLVTGEVPQPGRGEALVRVSAAGICGSDRELYEGTRPEGFRSYPIVPGHEWSGVVEAIGPGTDPGLAGAPVVGEGYRNCQTCERCREGDTNLCTTGYDETGFTQPGAFADHLVLPARLLHPLPPGTDLRAAALLEPAAVAVAAVLRAAVQPGERVAVVGGGTLGLLAVQVLTAYSPAQLLVVEPRAGRAGPARGSGATGLSAPEEAAALGPAFDVVVETAGVSGSARSAAGMLRRGGRLVLAGIPGGPSEGLPPSLIVEGQLSVASVFGAPSAAWLHAVRMFRAGLLRPDLLISHELELADFGDALNLVADGHDGEGVDVGKVLLRPEGDPT</sequence>
<organism evidence="5 6">
    <name type="scientific">Actinomadura rudentiformis</name>
    <dbReference type="NCBI Taxonomy" id="359158"/>
    <lineage>
        <taxon>Bacteria</taxon>
        <taxon>Bacillati</taxon>
        <taxon>Actinomycetota</taxon>
        <taxon>Actinomycetes</taxon>
        <taxon>Streptosporangiales</taxon>
        <taxon>Thermomonosporaceae</taxon>
        <taxon>Actinomadura</taxon>
    </lineage>
</organism>
<evidence type="ECO:0000256" key="1">
    <source>
        <dbReference type="ARBA" id="ARBA00001947"/>
    </source>
</evidence>
<dbReference type="PANTHER" id="PTHR43401">
    <property type="entry name" value="L-THREONINE 3-DEHYDROGENASE"/>
    <property type="match status" value="1"/>
</dbReference>
<evidence type="ECO:0000313" key="6">
    <source>
        <dbReference type="Proteomes" id="UP000468735"/>
    </source>
</evidence>
<comment type="cofactor">
    <cofactor evidence="1">
        <name>Zn(2+)</name>
        <dbReference type="ChEBI" id="CHEBI:29105"/>
    </cofactor>
</comment>
<comment type="caution">
    <text evidence="5">The sequence shown here is derived from an EMBL/GenBank/DDBJ whole genome shotgun (WGS) entry which is preliminary data.</text>
</comment>
<dbReference type="InterPro" id="IPR036291">
    <property type="entry name" value="NAD(P)-bd_dom_sf"/>
</dbReference>
<dbReference type="GO" id="GO:0016491">
    <property type="term" value="F:oxidoreductase activity"/>
    <property type="evidence" value="ECO:0007669"/>
    <property type="project" value="UniProtKB-KW"/>
</dbReference>
<dbReference type="Pfam" id="PF08240">
    <property type="entry name" value="ADH_N"/>
    <property type="match status" value="1"/>
</dbReference>
<reference evidence="5 6" key="1">
    <citation type="submission" date="2019-09" db="EMBL/GenBank/DDBJ databases">
        <title>Actinomadura physcomitrii sp. nov., a novel actinomycete isolated from moss [Physcomitrium sphaericum (Ludw) Fuernr].</title>
        <authorList>
            <person name="Zhuang X."/>
            <person name="Liu C."/>
        </authorList>
    </citation>
    <scope>NUCLEOTIDE SEQUENCE [LARGE SCALE GENOMIC DNA]</scope>
    <source>
        <strain evidence="5 6">HMC1</strain>
    </source>
</reference>
<dbReference type="InterPro" id="IPR013149">
    <property type="entry name" value="ADH-like_C"/>
</dbReference>
<dbReference type="InterPro" id="IPR011032">
    <property type="entry name" value="GroES-like_sf"/>
</dbReference>
<dbReference type="EMBL" id="WBMT01000009">
    <property type="protein sequence ID" value="KAB2347525.1"/>
    <property type="molecule type" value="Genomic_DNA"/>
</dbReference>
<keyword evidence="2" id="KW-0560">Oxidoreductase</keyword>
<dbReference type="RefSeq" id="WP_151562464.1">
    <property type="nucleotide sequence ID" value="NZ_WBMT01000009.1"/>
</dbReference>
<dbReference type="PANTHER" id="PTHR43401:SF2">
    <property type="entry name" value="L-THREONINE 3-DEHYDROGENASE"/>
    <property type="match status" value="1"/>
</dbReference>
<dbReference type="SUPFAM" id="SSF51735">
    <property type="entry name" value="NAD(P)-binding Rossmann-fold domains"/>
    <property type="match status" value="1"/>
</dbReference>
<proteinExistence type="predicted"/>
<dbReference type="Proteomes" id="UP000468735">
    <property type="component" value="Unassembled WGS sequence"/>
</dbReference>
<dbReference type="Pfam" id="PF00107">
    <property type="entry name" value="ADH_zinc_N"/>
    <property type="match status" value="1"/>
</dbReference>
<dbReference type="SUPFAM" id="SSF50129">
    <property type="entry name" value="GroES-like"/>
    <property type="match status" value="1"/>
</dbReference>
<dbReference type="Gene3D" id="3.90.180.10">
    <property type="entry name" value="Medium-chain alcohol dehydrogenases, catalytic domain"/>
    <property type="match status" value="1"/>
</dbReference>
<accession>A0A6H9YKF9</accession>
<gene>
    <name evidence="5" type="ORF">F8566_21265</name>
</gene>